<dbReference type="Pfam" id="PF17189">
    <property type="entry name" value="Glyco_hydro_30C"/>
    <property type="match status" value="1"/>
</dbReference>
<accession>A0A7X2ZWF4</accession>
<dbReference type="Gene3D" id="2.60.40.1180">
    <property type="entry name" value="Golgi alpha-mannosidase II"/>
    <property type="match status" value="1"/>
</dbReference>
<evidence type="ECO:0000313" key="4">
    <source>
        <dbReference type="Proteomes" id="UP000540519"/>
    </source>
</evidence>
<keyword evidence="3" id="KW-0858">Xylan degradation</keyword>
<dbReference type="PANTHER" id="PTHR42767">
    <property type="entry name" value="ENDO-BETA-1,6-GALACTANASE"/>
    <property type="match status" value="1"/>
</dbReference>
<reference evidence="3 4" key="1">
    <citation type="journal article" date="2019" name="Mar. Drugs">
        <title>Comparative Genomics and CAZyme Genome Repertoires of Marine Zobellia amurskyensis KMM 3526(T) and Zobellia laminariae KMM 3676(T).</title>
        <authorList>
            <person name="Chernysheva N."/>
            <person name="Bystritskaya E."/>
            <person name="Stenkova A."/>
            <person name="Golovkin I."/>
            <person name="Nedashkovskaya O."/>
            <person name="Isaeva M."/>
        </authorList>
    </citation>
    <scope>NUCLEOTIDE SEQUENCE [LARGE SCALE GENOMIC DNA]</scope>
    <source>
        <strain evidence="3 4">KMM 3526</strain>
    </source>
</reference>
<name>A0A7X2ZWF4_9FLAO</name>
<dbReference type="OrthoDB" id="9806701at2"/>
<keyword evidence="3" id="KW-0326">Glycosidase</keyword>
<dbReference type="Gene3D" id="3.20.20.80">
    <property type="entry name" value="Glycosidases"/>
    <property type="match status" value="1"/>
</dbReference>
<dbReference type="AlphaFoldDB" id="A0A7X2ZWF4"/>
<dbReference type="Pfam" id="PF14587">
    <property type="entry name" value="Glyco_hydr_30_2"/>
    <property type="match status" value="1"/>
</dbReference>
<keyword evidence="4" id="KW-1185">Reference proteome</keyword>
<proteinExistence type="predicted"/>
<dbReference type="InterPro" id="IPR039514">
    <property type="entry name" value="6GAL-like"/>
</dbReference>
<feature type="domain" description="Glycosyl hydrolase family 30 beta sandwich" evidence="2">
    <location>
        <begin position="349"/>
        <end position="442"/>
    </location>
</feature>
<keyword evidence="3" id="KW-0624">Polysaccharide degradation</keyword>
<evidence type="ECO:0000313" key="3">
    <source>
        <dbReference type="EMBL" id="MUH37660.1"/>
    </source>
</evidence>
<gene>
    <name evidence="3" type="ORF">D9O36_17560</name>
</gene>
<dbReference type="GO" id="GO:0004553">
    <property type="term" value="F:hydrolase activity, hydrolyzing O-glycosyl compounds"/>
    <property type="evidence" value="ECO:0007669"/>
    <property type="project" value="InterPro"/>
</dbReference>
<evidence type="ECO:0000259" key="1">
    <source>
        <dbReference type="Pfam" id="PF14587"/>
    </source>
</evidence>
<dbReference type="InterPro" id="IPR013780">
    <property type="entry name" value="Glyco_hydro_b"/>
</dbReference>
<sequence length="447" mass="50055">MFSTEIDEACSPKGIGLTAWRFNIGAGSSSQGNDSGIKDPWRRTEGFFKSEGVYDWEKQAGQQWFLKAAKERGVEQFVAFVNSPPIQLTKNGKGHSDDGLSANLAAENYGTYANFLANLFHRFKDSVGVDFDYISPFNEPQWEWKGGQEGSPWNNNELAGAARVIDSVFRVENIAAQLEITEAGAIDYLTGTKKKHNNRSNQIETFFSPSSPDYLGNLSTLAPKVAAHSYFTTWPVEKLKRERERIAEKLQKYPDLEYWMSEYCILENNEEIKGKGRGLGMRTALYVARVIHADLTIANASAWHWWLAMSPYDFKDGLIYHDKKTDDGAIYDSKLLWTLGNYARFIRPGASRISVSYADRDLTETLQNGVLISAYKNKDGSVVVVAVNQKEAAVDLELNLDSESYVKVTSYVTDAGQNLKSKVLGKPKKGIFTVGKKSITTFIFQSK</sequence>
<keyword evidence="3" id="KW-0378">Hydrolase</keyword>
<dbReference type="SUPFAM" id="SSF51445">
    <property type="entry name" value="(Trans)glycosidases"/>
    <property type="match status" value="1"/>
</dbReference>
<protein>
    <submittedName>
        <fullName evidence="3">Xylanase</fullName>
    </submittedName>
</protein>
<comment type="caution">
    <text evidence="3">The sequence shown here is derived from an EMBL/GenBank/DDBJ whole genome shotgun (WGS) entry which is preliminary data.</text>
</comment>
<dbReference type="PANTHER" id="PTHR42767:SF1">
    <property type="entry name" value="ENDO-BETA-1,6-GALACTANASE-LIKE DOMAIN-CONTAINING PROTEIN"/>
    <property type="match status" value="1"/>
</dbReference>
<dbReference type="EMBL" id="RCNR01000047">
    <property type="protein sequence ID" value="MUH37660.1"/>
    <property type="molecule type" value="Genomic_DNA"/>
</dbReference>
<keyword evidence="3" id="KW-0119">Carbohydrate metabolism</keyword>
<evidence type="ECO:0000259" key="2">
    <source>
        <dbReference type="Pfam" id="PF17189"/>
    </source>
</evidence>
<dbReference type="InterPro" id="IPR039743">
    <property type="entry name" value="6GAL/EXGAL"/>
</dbReference>
<dbReference type="GO" id="GO:0045493">
    <property type="term" value="P:xylan catabolic process"/>
    <property type="evidence" value="ECO:0007669"/>
    <property type="project" value="UniProtKB-KW"/>
</dbReference>
<dbReference type="InterPro" id="IPR033452">
    <property type="entry name" value="GH30_C"/>
</dbReference>
<feature type="domain" description="Endo-beta-1,6-galactanase-like" evidence="1">
    <location>
        <begin position="1"/>
        <end position="320"/>
    </location>
</feature>
<dbReference type="Proteomes" id="UP000540519">
    <property type="component" value="Unassembled WGS sequence"/>
</dbReference>
<dbReference type="SUPFAM" id="SSF51011">
    <property type="entry name" value="Glycosyl hydrolase domain"/>
    <property type="match status" value="1"/>
</dbReference>
<dbReference type="InterPro" id="IPR017853">
    <property type="entry name" value="GH"/>
</dbReference>
<organism evidence="3 4">
    <name type="scientific">Zobellia amurskyensis</name>
    <dbReference type="NCBI Taxonomy" id="248905"/>
    <lineage>
        <taxon>Bacteria</taxon>
        <taxon>Pseudomonadati</taxon>
        <taxon>Bacteroidota</taxon>
        <taxon>Flavobacteriia</taxon>
        <taxon>Flavobacteriales</taxon>
        <taxon>Flavobacteriaceae</taxon>
        <taxon>Zobellia</taxon>
    </lineage>
</organism>